<gene>
    <name evidence="2" type="ORF">WJX74_004866</name>
</gene>
<sequence length="195" mass="21849">MQHRYLQLPIPPVSSLPTSEGSPVDKACLRLGSRHLYTICQGAGVMSPPSQQQQTAYFQKQISLPSSKRGCHVMTREVLRQLPELKDFEIGLANFFIMHTSASLTLNENASSDVPLDLADDLERIVPERRDYRHLDEGMDDMPAHTKSSLMGASLTIPVSQGRLAMGTWQGIYLNEHRNYGGSRRLMVTIQGQKR</sequence>
<dbReference type="SUPFAM" id="SSF111038">
    <property type="entry name" value="YjbQ-like"/>
    <property type="match status" value="1"/>
</dbReference>
<comment type="caution">
    <text evidence="2">The sequence shown here is derived from an EMBL/GenBank/DDBJ whole genome shotgun (WGS) entry which is preliminary data.</text>
</comment>
<dbReference type="PANTHER" id="PTHR30615:SF8">
    <property type="entry name" value="UPF0047 PROTEIN C4A8.02C"/>
    <property type="match status" value="1"/>
</dbReference>
<protein>
    <recommendedName>
        <fullName evidence="4">Secondary thiamine-phosphate synthase enzyme</fullName>
    </recommendedName>
</protein>
<evidence type="ECO:0000313" key="3">
    <source>
        <dbReference type="Proteomes" id="UP001438707"/>
    </source>
</evidence>
<name>A0AAW1RT38_9CHLO</name>
<evidence type="ECO:0000313" key="2">
    <source>
        <dbReference type="EMBL" id="KAK9836638.1"/>
    </source>
</evidence>
<dbReference type="InterPro" id="IPR035917">
    <property type="entry name" value="YjbQ-like_sf"/>
</dbReference>
<organism evidence="2 3">
    <name type="scientific">Apatococcus lobatus</name>
    <dbReference type="NCBI Taxonomy" id="904363"/>
    <lineage>
        <taxon>Eukaryota</taxon>
        <taxon>Viridiplantae</taxon>
        <taxon>Chlorophyta</taxon>
        <taxon>core chlorophytes</taxon>
        <taxon>Trebouxiophyceae</taxon>
        <taxon>Chlorellales</taxon>
        <taxon>Chlorellaceae</taxon>
        <taxon>Apatococcus</taxon>
    </lineage>
</organism>
<evidence type="ECO:0000256" key="1">
    <source>
        <dbReference type="ARBA" id="ARBA00005534"/>
    </source>
</evidence>
<keyword evidence="3" id="KW-1185">Reference proteome</keyword>
<evidence type="ECO:0008006" key="4">
    <source>
        <dbReference type="Google" id="ProtNLM"/>
    </source>
</evidence>
<dbReference type="Pfam" id="PF01894">
    <property type="entry name" value="YjbQ"/>
    <property type="match status" value="1"/>
</dbReference>
<accession>A0AAW1RT38</accession>
<dbReference type="AlphaFoldDB" id="A0AAW1RT38"/>
<dbReference type="PROSITE" id="PS01314">
    <property type="entry name" value="UPF0047"/>
    <property type="match status" value="1"/>
</dbReference>
<reference evidence="2 3" key="1">
    <citation type="journal article" date="2024" name="Nat. Commun.">
        <title>Phylogenomics reveals the evolutionary origins of lichenization in chlorophyte algae.</title>
        <authorList>
            <person name="Puginier C."/>
            <person name="Libourel C."/>
            <person name="Otte J."/>
            <person name="Skaloud P."/>
            <person name="Haon M."/>
            <person name="Grisel S."/>
            <person name="Petersen M."/>
            <person name="Berrin J.G."/>
            <person name="Delaux P.M."/>
            <person name="Dal Grande F."/>
            <person name="Keller J."/>
        </authorList>
    </citation>
    <scope>NUCLEOTIDE SEQUENCE [LARGE SCALE GENOMIC DNA]</scope>
    <source>
        <strain evidence="2 3">SAG 2145</strain>
    </source>
</reference>
<proteinExistence type="inferred from homology"/>
<comment type="similarity">
    <text evidence="1">Belongs to the UPF0047 family.</text>
</comment>
<dbReference type="Proteomes" id="UP001438707">
    <property type="component" value="Unassembled WGS sequence"/>
</dbReference>
<dbReference type="Gene3D" id="2.60.120.460">
    <property type="entry name" value="YjbQ-like"/>
    <property type="match status" value="1"/>
</dbReference>
<dbReference type="NCBIfam" id="TIGR00149">
    <property type="entry name" value="TIGR00149_YjbQ"/>
    <property type="match status" value="1"/>
</dbReference>
<dbReference type="EMBL" id="JALJOS010000007">
    <property type="protein sequence ID" value="KAK9836638.1"/>
    <property type="molecule type" value="Genomic_DNA"/>
</dbReference>
<dbReference type="InterPro" id="IPR001602">
    <property type="entry name" value="UPF0047_YjbQ-like"/>
</dbReference>
<dbReference type="PANTHER" id="PTHR30615">
    <property type="entry name" value="UNCHARACTERIZED PROTEIN YJBQ-RELATED"/>
    <property type="match status" value="1"/>
</dbReference>